<comment type="caution">
    <text evidence="7">The sequence shown here is derived from an EMBL/GenBank/DDBJ whole genome shotgun (WGS) entry which is preliminary data.</text>
</comment>
<sequence length="769" mass="82087">MSSLIRAPPSPSSGGPFASIRRSRRSRRSFKSLALFDAFKKNKSKSIQGSSTTTTVLEEQTPPAAAASTTASEEVTSTSSAKHHHFSNPAVIPTPENASAFAQTIATPLSRDNEPDDFLLAMVPGWKHVPRGSAVVIDVTGALSDKPRTRFQKNSQPISLPEVSLALKMAAKDPRITGVVLQVEGVAAGWAKLTELRRCIQLVRDAGKFTVAYLEAGGEREYYVAAACEEVVCPPSAYVSLTGLSVSGTFLGGVLEKVGVEPQVQRIGKYKSAGDQIMRKDMSDAQREVLGNLVGNIYSVWSRDVCESRGKPREDIENLLSSGLTTAAQLQEAGWIDRIAYKEEVRQIVASRTAGRPWEMRAVSATKYLRTKPSAVGINSGKPTKAEIELMKAEAETASDKDADEKKGKEKNAANMPATVAVIRASGGISRGSTKSGPSIPGRSSDDGIKSGDVIRVLRQVRRDKSIKAVVLRVDSPGGDALASDLMWREIRSLRRVKPVVASMGDLAASGGYYMSMACEKIFAYPLTLTGSIGVVTGKFNLASLYDRIGYGKETLSIGRFAQVGSDERSFTDEEREYFEKNAGRSYASFRDKAAESRGMSIKEMEKLAQGRVWTGAEALSKGLVDAIGGIEEAAQEAASLAGFRSKVEGEPANVRLVEYNFGGGRGGGGASDPLMASMGATFGLLANPKAALSELAKSALSDLVTTPQFQLNDGGDIARRGVSLVSEVDYLGGGGMDQSRGSSGMDFLEVGEMTNFTLLDTSDVDETF</sequence>
<feature type="domain" description="Peptidase S49" evidence="6">
    <location>
        <begin position="205"/>
        <end position="348"/>
    </location>
</feature>
<feature type="region of interest" description="Disordered" evidence="5">
    <location>
        <begin position="43"/>
        <end position="94"/>
    </location>
</feature>
<keyword evidence="3" id="KW-0378">Hydrolase</keyword>
<accession>A0A830I109</accession>
<dbReference type="InterPro" id="IPR047272">
    <property type="entry name" value="S49_SppA_C"/>
</dbReference>
<dbReference type="InterPro" id="IPR047217">
    <property type="entry name" value="S49_SppA_67K_type_N"/>
</dbReference>
<dbReference type="PANTHER" id="PTHR33209:SF1">
    <property type="entry name" value="PEPTIDASE S49 DOMAIN-CONTAINING PROTEIN"/>
    <property type="match status" value="1"/>
</dbReference>
<dbReference type="Gene3D" id="6.20.330.10">
    <property type="match status" value="1"/>
</dbReference>
<organism evidence="7 8">
    <name type="scientific">Pycnococcus provasolii</name>
    <dbReference type="NCBI Taxonomy" id="41880"/>
    <lineage>
        <taxon>Eukaryota</taxon>
        <taxon>Viridiplantae</taxon>
        <taxon>Chlorophyta</taxon>
        <taxon>Pseudoscourfieldiophyceae</taxon>
        <taxon>Pseudoscourfieldiales</taxon>
        <taxon>Pycnococcaceae</taxon>
        <taxon>Pycnococcus</taxon>
    </lineage>
</organism>
<dbReference type="AlphaFoldDB" id="A0A830I109"/>
<name>A0A830I109_9CHLO</name>
<evidence type="ECO:0000256" key="3">
    <source>
        <dbReference type="ARBA" id="ARBA00022801"/>
    </source>
</evidence>
<evidence type="ECO:0000256" key="5">
    <source>
        <dbReference type="SAM" id="MobiDB-lite"/>
    </source>
</evidence>
<dbReference type="OrthoDB" id="45421at2759"/>
<gene>
    <name evidence="7" type="ORF">PPROV_000947000</name>
</gene>
<dbReference type="GO" id="GO:0008236">
    <property type="term" value="F:serine-type peptidase activity"/>
    <property type="evidence" value="ECO:0007669"/>
    <property type="project" value="UniProtKB-KW"/>
</dbReference>
<evidence type="ECO:0000313" key="7">
    <source>
        <dbReference type="EMBL" id="GHP10739.1"/>
    </source>
</evidence>
<evidence type="ECO:0000259" key="6">
    <source>
        <dbReference type="Pfam" id="PF01343"/>
    </source>
</evidence>
<dbReference type="CDD" id="cd07018">
    <property type="entry name" value="S49_SppA_67K_type"/>
    <property type="match status" value="1"/>
</dbReference>
<dbReference type="CDD" id="cd07023">
    <property type="entry name" value="S49_Sppa_N_C"/>
    <property type="match status" value="1"/>
</dbReference>
<dbReference type="NCBIfam" id="TIGR00706">
    <property type="entry name" value="SppA_dom"/>
    <property type="match status" value="1"/>
</dbReference>
<protein>
    <recommendedName>
        <fullName evidence="6">Peptidase S49 domain-containing protein</fullName>
    </recommendedName>
</protein>
<dbReference type="InterPro" id="IPR004635">
    <property type="entry name" value="Pept_S49_SppA"/>
</dbReference>
<feature type="region of interest" description="Disordered" evidence="5">
    <location>
        <begin position="394"/>
        <end position="414"/>
    </location>
</feature>
<feature type="domain" description="Peptidase S49" evidence="6">
    <location>
        <begin position="494"/>
        <end position="643"/>
    </location>
</feature>
<dbReference type="InterPro" id="IPR029045">
    <property type="entry name" value="ClpP/crotonase-like_dom_sf"/>
</dbReference>
<feature type="compositionally biased region" description="Polar residues" evidence="5">
    <location>
        <begin position="45"/>
        <end position="58"/>
    </location>
</feature>
<feature type="compositionally biased region" description="Basic and acidic residues" evidence="5">
    <location>
        <begin position="394"/>
        <end position="412"/>
    </location>
</feature>
<dbReference type="Gene3D" id="3.90.226.10">
    <property type="entry name" value="2-enoyl-CoA Hydratase, Chain A, domain 1"/>
    <property type="match status" value="3"/>
</dbReference>
<dbReference type="InterPro" id="IPR002142">
    <property type="entry name" value="Peptidase_S49"/>
</dbReference>
<keyword evidence="2" id="KW-0645">Protease</keyword>
<dbReference type="PANTHER" id="PTHR33209">
    <property type="entry name" value="PROTEASE 4"/>
    <property type="match status" value="1"/>
</dbReference>
<dbReference type="Pfam" id="PF01343">
    <property type="entry name" value="Peptidase_S49"/>
    <property type="match status" value="2"/>
</dbReference>
<evidence type="ECO:0000256" key="4">
    <source>
        <dbReference type="ARBA" id="ARBA00022825"/>
    </source>
</evidence>
<dbReference type="SUPFAM" id="SSF52096">
    <property type="entry name" value="ClpP/crotonase"/>
    <property type="match status" value="2"/>
</dbReference>
<evidence type="ECO:0000256" key="1">
    <source>
        <dbReference type="ARBA" id="ARBA00008683"/>
    </source>
</evidence>
<dbReference type="EMBL" id="BNJQ01000031">
    <property type="protein sequence ID" value="GHP10739.1"/>
    <property type="molecule type" value="Genomic_DNA"/>
</dbReference>
<evidence type="ECO:0000256" key="2">
    <source>
        <dbReference type="ARBA" id="ARBA00022670"/>
    </source>
</evidence>
<feature type="region of interest" description="Disordered" evidence="5">
    <location>
        <begin position="1"/>
        <end position="26"/>
    </location>
</feature>
<dbReference type="GO" id="GO:0006508">
    <property type="term" value="P:proteolysis"/>
    <property type="evidence" value="ECO:0007669"/>
    <property type="project" value="UniProtKB-KW"/>
</dbReference>
<comment type="similarity">
    <text evidence="1">Belongs to the peptidase S49 family.</text>
</comment>
<feature type="compositionally biased region" description="Low complexity" evidence="5">
    <location>
        <begin position="61"/>
        <end position="80"/>
    </location>
</feature>
<proteinExistence type="inferred from homology"/>
<keyword evidence="4" id="KW-0720">Serine protease</keyword>
<evidence type="ECO:0000313" key="8">
    <source>
        <dbReference type="Proteomes" id="UP000660262"/>
    </source>
</evidence>
<keyword evidence="8" id="KW-1185">Reference proteome</keyword>
<dbReference type="Proteomes" id="UP000660262">
    <property type="component" value="Unassembled WGS sequence"/>
</dbReference>
<feature type="region of interest" description="Disordered" evidence="5">
    <location>
        <begin position="427"/>
        <end position="448"/>
    </location>
</feature>
<reference evidence="7" key="1">
    <citation type="submission" date="2020-10" db="EMBL/GenBank/DDBJ databases">
        <title>Unveiling of a novel bifunctional photoreceptor, Dualchrome1, isolated from a cosmopolitan green alga.</title>
        <authorList>
            <person name="Suzuki S."/>
            <person name="Kawachi M."/>
        </authorList>
    </citation>
    <scope>NUCLEOTIDE SEQUENCE</scope>
    <source>
        <strain evidence="7">NIES 2893</strain>
    </source>
</reference>